<dbReference type="EMBL" id="KM200722">
    <property type="protein sequence ID" value="AKC02002.1"/>
    <property type="molecule type" value="Genomic_DNA"/>
</dbReference>
<dbReference type="EMBL" id="MN593216">
    <property type="protein sequence ID" value="QIV66871.1"/>
    <property type="molecule type" value="Genomic_DNA"/>
</dbReference>
<feature type="region of interest" description="Disordered" evidence="1">
    <location>
        <begin position="218"/>
        <end position="237"/>
    </location>
</feature>
<evidence type="ECO:0000313" key="3">
    <source>
        <dbReference type="EMBL" id="AKC02002.1"/>
    </source>
</evidence>
<dbReference type="OrthoDB" id="5888at10239"/>
<dbReference type="EMBL" id="JQ815364">
    <property type="protein sequence ID" value="AFJ20487.1"/>
    <property type="molecule type" value="Genomic_DNA"/>
</dbReference>
<dbReference type="Proteomes" id="UP000101183">
    <property type="component" value="Segment"/>
</dbReference>
<reference evidence="3" key="2">
    <citation type="journal article" date="2015" name="Can. J. Microbiol.">
        <title>Characterization and Prevalence of A New Fatal Genotype CyHV-2 in Mainland China.</title>
        <authorList>
            <person name="Li L."/>
            <person name="Luo Y."/>
            <person name="Gao Z."/>
            <person name="Huang J."/>
            <person name="Zheng X."/>
            <person name="Nie H."/>
            <person name="Zhang J."/>
            <person name="Lin L."/>
            <person name="Yuan J."/>
        </authorList>
    </citation>
    <scope>NUCLEOTIDE SEQUENCE [LARGE SCALE GENOMIC DNA]</scope>
    <source>
        <strain evidence="3">SY-C1</strain>
    </source>
</reference>
<evidence type="ECO:0000256" key="1">
    <source>
        <dbReference type="SAM" id="MobiDB-lite"/>
    </source>
</evidence>
<dbReference type="KEGG" id="vg:14011451"/>
<proteinExistence type="predicted"/>
<evidence type="ECO:0000313" key="2">
    <source>
        <dbReference type="EMBL" id="AFJ20487.1"/>
    </source>
</evidence>
<organism evidence="2 6">
    <name type="scientific">Cyprinid herpesvirus 2</name>
    <name type="common">CyHV-2</name>
    <dbReference type="NCBI Taxonomy" id="317878"/>
    <lineage>
        <taxon>Viruses</taxon>
        <taxon>Duplodnaviria</taxon>
        <taxon>Heunggongvirae</taxon>
        <taxon>Peploviricota</taxon>
        <taxon>Herviviricetes</taxon>
        <taxon>Herpesvirales</taxon>
        <taxon>Alloherpesviridae</taxon>
        <taxon>Cyvirus</taxon>
        <taxon>Cyvirus cyprinidallo2</taxon>
    </lineage>
</organism>
<name>K7PCB8_CYHV2</name>
<dbReference type="Proteomes" id="UP000126788">
    <property type="component" value="Genome"/>
</dbReference>
<protein>
    <submittedName>
        <fullName evidence="2 4">ORF53</fullName>
    </submittedName>
</protein>
<evidence type="ECO:0000313" key="7">
    <source>
        <dbReference type="Proteomes" id="UP000126788"/>
    </source>
</evidence>
<reference evidence="7" key="5">
    <citation type="journal article" date="2022" name="Can. J. Microbiol.">
        <title>Characterization and Prevalence of A New Fatal Genotype CyHV-2 in Mainland China.</title>
        <authorList>
            <person name="Li L."/>
            <person name="Luo Y."/>
            <person name="Gao Z."/>
            <person name="Huang J."/>
            <person name="Zheng X."/>
            <person name="Nie H."/>
            <person name="Zhang J."/>
            <person name="Lin L."/>
            <person name="Yuan J."/>
        </authorList>
    </citation>
    <scope>NUCLEOTIDE SEQUENCE [LARGE SCALE GENOMIC DNA]</scope>
</reference>
<sequence>MIPYFELESRAEELYDRLRRDLGHLATRMPHTLCSLHECKRVLSQFLECHPTLDQFYLDVEKLLETKLSEGHGIIKDSRPIHQDYTRCVPGAVEKGWPSSFISNGEVQLIDGTKLPDTDVRPMARFDYYDVLAMQKFLTVVKTEHSRHEDDRASWYAKVEPTERIDAPLNFLGRYIDGLLGKPEWNGETTAALIEGRLLRIFVGSEVHFNVIAKTEEETGAGKRKRAEPSSSTTTTSTILSKETLVLLPRCLSYHIRSPPMGVFIKRTCVKLGVLSNGTAAVYADGDGVYMVGEGGRTHKSLRCTFDTSLVNPHGFCVKIASSVARLFGGTLDVKDFDTKQLVLLPDVNYSKSPETFISETPCPIRRNLGSNFKLYKRTWCYPSYSCDYRRAARHTLVEPVCIKGLDYADDDDMDVEDDDSIKEFNERVKRLQCHECEVDSTLNKQSFVAYFKHSDDPPSPKRLCSNCVKTLPDDPRDLKIPCISLNQHIDSL</sequence>
<dbReference type="GeneID" id="14011451"/>
<dbReference type="Proteomes" id="UP000142765">
    <property type="component" value="Segment"/>
</dbReference>
<keyword evidence="6" id="KW-1185">Reference proteome</keyword>
<gene>
    <name evidence="2" type="ORF">CyHV2_ORF53</name>
</gene>
<reference evidence="4 8" key="3">
    <citation type="submission" date="2015-08" db="EMBL/GenBank/DDBJ databases">
        <authorList>
            <person name="Babu N.S."/>
            <person name="Beckwith C.J."/>
            <person name="Beseler K.G."/>
            <person name="Brison A."/>
            <person name="Carone J.V."/>
            <person name="Caskin T.P."/>
            <person name="Diamond M."/>
            <person name="Durham M.E."/>
            <person name="Foxe J.M."/>
            <person name="Go M."/>
            <person name="Henderson B.A."/>
            <person name="Jones I.B."/>
            <person name="McGettigan J.A."/>
            <person name="Micheletti S.J."/>
            <person name="Nasrallah M.E."/>
            <person name="Ortiz D."/>
            <person name="Piller C.R."/>
            <person name="Privatt S.R."/>
            <person name="Schneider S.L."/>
            <person name="Sharp S."/>
            <person name="Smith T.C."/>
            <person name="Stanton J.D."/>
            <person name="Ullery H.E."/>
            <person name="Wilson R.J."/>
            <person name="Serrano M.G."/>
            <person name="Buck G."/>
            <person name="Lee V."/>
            <person name="Wang Y."/>
            <person name="Carvalho R."/>
            <person name="Voegtly L."/>
            <person name="Shi R."/>
            <person name="Duckworth R."/>
            <person name="Johnson A."/>
            <person name="Loviza R."/>
            <person name="Walstead R."/>
            <person name="Shah Z."/>
            <person name="Kiflezghi M."/>
            <person name="Wade K."/>
            <person name="Ball S.L."/>
            <person name="Bradley K.W."/>
            <person name="Asai D.J."/>
            <person name="Bowman C.A."/>
            <person name="Russell D.A."/>
            <person name="Pope W.H."/>
            <person name="Jacobs-Sera D."/>
            <person name="Hendrix R.W."/>
            <person name="Hatfull G.F."/>
        </authorList>
    </citation>
    <scope>NUCLEOTIDE SEQUENCE [LARGE SCALE GENOMIC DNA]</scope>
    <source>
        <strain evidence="4">SY</strain>
    </source>
</reference>
<accession>K7PCB8</accession>
<reference evidence="2 6" key="1">
    <citation type="journal article" date="2013" name="J. Virol.">
        <title>Comparative genomics of carp herpesviruses.</title>
        <authorList>
            <person name="Davison A.J."/>
            <person name="Kurobe T."/>
            <person name="Gatherer D."/>
            <person name="Cunningham C."/>
            <person name="Korf I."/>
            <person name="Fukuda H."/>
            <person name="Hedrick R.P."/>
            <person name="Waltzek T.B."/>
        </authorList>
    </citation>
    <scope>NUCLEOTIDE SEQUENCE [LARGE SCALE GENOMIC DNA]</scope>
    <source>
        <strain evidence="2">ST-J1</strain>
    </source>
</reference>
<dbReference type="RefSeq" id="YP_007003874.1">
    <property type="nucleotide sequence ID" value="NC_019495.1"/>
</dbReference>
<evidence type="ECO:0000313" key="6">
    <source>
        <dbReference type="Proteomes" id="UP000101183"/>
    </source>
</evidence>
<reference evidence="5" key="4">
    <citation type="submission" date="2019-10" db="EMBL/GenBank/DDBJ databases">
        <title>The complete genome of Cyprinid herpesvirus 2, a new strain isolated from Allogynogenetic crucian carp.</title>
        <authorList>
            <person name="Jiang Y."/>
            <person name="Wang H."/>
            <person name="Lu L."/>
        </authorList>
    </citation>
    <scope>NUCLEOTIDE SEQUENCE</scope>
    <source>
        <strain evidence="5">YC-01</strain>
    </source>
</reference>
<evidence type="ECO:0000313" key="8">
    <source>
        <dbReference type="Proteomes" id="UP000142765"/>
    </source>
</evidence>
<evidence type="ECO:0000313" key="5">
    <source>
        <dbReference type="EMBL" id="QIV66871.1"/>
    </source>
</evidence>
<evidence type="ECO:0000313" key="4">
    <source>
        <dbReference type="EMBL" id="AMB21624.1"/>
    </source>
</evidence>
<dbReference type="EMBL" id="KT387800">
    <property type="protein sequence ID" value="AMB21624.1"/>
    <property type="molecule type" value="Genomic_DNA"/>
</dbReference>